<reference evidence="2" key="1">
    <citation type="journal article" date="2015" name="Nature">
        <title>Complex archaea that bridge the gap between prokaryotes and eukaryotes.</title>
        <authorList>
            <person name="Spang A."/>
            <person name="Saw J.H."/>
            <person name="Jorgensen S.L."/>
            <person name="Zaremba-Niedzwiedzka K."/>
            <person name="Martijn J."/>
            <person name="Lind A.E."/>
            <person name="van Eijk R."/>
            <person name="Schleper C."/>
            <person name="Guy L."/>
            <person name="Ettema T.J."/>
        </authorList>
    </citation>
    <scope>NUCLEOTIDE SEQUENCE</scope>
</reference>
<evidence type="ECO:0000256" key="1">
    <source>
        <dbReference type="SAM" id="Coils"/>
    </source>
</evidence>
<sequence>MSEEKQMVDLKVQDAKAVIILGQADYEYAVEMLRGIKEYRKKLDARYRPIQQKTKEANQLALQHIRDYEVPLNEAERIIKSSMSRYVTKKEAERQAEQDRIRREAEEKEREAIKKDLEECGLNKKEAAEESEKMEVFTPEVEIEDTTKTEKTENISYRENWKFEIEDVSKIPTEYMVPDEKKIGAVVRALKNNINIAGVRIYVEKSVINRY</sequence>
<gene>
    <name evidence="2" type="ORF">LCGC14_0794240</name>
</gene>
<name>A0A0F9QBG1_9ZZZZ</name>
<protein>
    <submittedName>
        <fullName evidence="2">Uncharacterized protein</fullName>
    </submittedName>
</protein>
<dbReference type="EMBL" id="LAZR01002109">
    <property type="protein sequence ID" value="KKN34377.1"/>
    <property type="molecule type" value="Genomic_DNA"/>
</dbReference>
<evidence type="ECO:0000313" key="2">
    <source>
        <dbReference type="EMBL" id="KKN34377.1"/>
    </source>
</evidence>
<feature type="coiled-coil region" evidence="1">
    <location>
        <begin position="87"/>
        <end position="130"/>
    </location>
</feature>
<dbReference type="AlphaFoldDB" id="A0A0F9QBG1"/>
<comment type="caution">
    <text evidence="2">The sequence shown here is derived from an EMBL/GenBank/DDBJ whole genome shotgun (WGS) entry which is preliminary data.</text>
</comment>
<accession>A0A0F9QBG1</accession>
<proteinExistence type="predicted"/>
<keyword evidence="1" id="KW-0175">Coiled coil</keyword>
<organism evidence="2">
    <name type="scientific">marine sediment metagenome</name>
    <dbReference type="NCBI Taxonomy" id="412755"/>
    <lineage>
        <taxon>unclassified sequences</taxon>
        <taxon>metagenomes</taxon>
        <taxon>ecological metagenomes</taxon>
    </lineage>
</organism>